<feature type="transmembrane region" description="Helical" evidence="1">
    <location>
        <begin position="94"/>
        <end position="118"/>
    </location>
</feature>
<accession>A0A7I7M842</accession>
<dbReference type="KEGG" id="mpsc:MPSYJ_10000"/>
<dbReference type="RefSeq" id="WP_163720658.1">
    <property type="nucleotide sequence ID" value="NZ_AP022574.1"/>
</dbReference>
<keyword evidence="1" id="KW-0812">Transmembrane</keyword>
<dbReference type="AlphaFoldDB" id="A0A7I7M842"/>
<evidence type="ECO:0000256" key="1">
    <source>
        <dbReference type="SAM" id="Phobius"/>
    </source>
</evidence>
<gene>
    <name evidence="2" type="ORF">MPSYJ_10000</name>
</gene>
<protein>
    <submittedName>
        <fullName evidence="2">Uncharacterized protein</fullName>
    </submittedName>
</protein>
<dbReference type="EMBL" id="AP022574">
    <property type="protein sequence ID" value="BBX67539.1"/>
    <property type="molecule type" value="Genomic_DNA"/>
</dbReference>
<dbReference type="Proteomes" id="UP000466514">
    <property type="component" value="Chromosome"/>
</dbReference>
<proteinExistence type="predicted"/>
<name>A0A7I7M842_9MYCO</name>
<evidence type="ECO:0000313" key="3">
    <source>
        <dbReference type="Proteomes" id="UP000466514"/>
    </source>
</evidence>
<sequence>MARDTRGPLPPETDDLRRVSLNPPHWRQARRLLAAEAVATGLLGLIGVLGVAVDNRHEGWRVLGVPLTLPLSIVLLGIGCAAALACTRRQVAKIFTLTMSAATVAVMIICGVAAVHHAPGPLGFTAPAILLWTVLFCWSIASAMWVLPDQIQGPDWIPRRRVTGSDRRGRR</sequence>
<feature type="transmembrane region" description="Helical" evidence="1">
    <location>
        <begin position="124"/>
        <end position="147"/>
    </location>
</feature>
<reference evidence="2 3" key="1">
    <citation type="journal article" date="2019" name="Emerg. Microbes Infect.">
        <title>Comprehensive subspecies identification of 175 nontuberculous mycobacteria species based on 7547 genomic profiles.</title>
        <authorList>
            <person name="Matsumoto Y."/>
            <person name="Kinjo T."/>
            <person name="Motooka D."/>
            <person name="Nabeya D."/>
            <person name="Jung N."/>
            <person name="Uechi K."/>
            <person name="Horii T."/>
            <person name="Iida T."/>
            <person name="Fujita J."/>
            <person name="Nakamura S."/>
        </authorList>
    </citation>
    <scope>NUCLEOTIDE SEQUENCE [LARGE SCALE GENOMIC DNA]</scope>
    <source>
        <strain evidence="2 3">JCM 13323</strain>
    </source>
</reference>
<keyword evidence="1" id="KW-1133">Transmembrane helix</keyword>
<evidence type="ECO:0000313" key="2">
    <source>
        <dbReference type="EMBL" id="BBX67539.1"/>
    </source>
</evidence>
<organism evidence="2 3">
    <name type="scientific">Mycolicibacterium psychrotolerans</name>
    <dbReference type="NCBI Taxonomy" id="216929"/>
    <lineage>
        <taxon>Bacteria</taxon>
        <taxon>Bacillati</taxon>
        <taxon>Actinomycetota</taxon>
        <taxon>Actinomycetes</taxon>
        <taxon>Mycobacteriales</taxon>
        <taxon>Mycobacteriaceae</taxon>
        <taxon>Mycolicibacterium</taxon>
    </lineage>
</organism>
<feature type="transmembrane region" description="Helical" evidence="1">
    <location>
        <begin position="65"/>
        <end position="87"/>
    </location>
</feature>
<feature type="transmembrane region" description="Helical" evidence="1">
    <location>
        <begin position="32"/>
        <end position="53"/>
    </location>
</feature>
<keyword evidence="3" id="KW-1185">Reference proteome</keyword>
<keyword evidence="1" id="KW-0472">Membrane</keyword>